<sequence>MKSLMCSYARLGHMDYVRKVSNSQTLMSTRSSC</sequence>
<protein>
    <submittedName>
        <fullName evidence="1">Uncharacterized protein</fullName>
    </submittedName>
</protein>
<organism evidence="1">
    <name type="scientific">Arundo donax</name>
    <name type="common">Giant reed</name>
    <name type="synonym">Donax arundinaceus</name>
    <dbReference type="NCBI Taxonomy" id="35708"/>
    <lineage>
        <taxon>Eukaryota</taxon>
        <taxon>Viridiplantae</taxon>
        <taxon>Streptophyta</taxon>
        <taxon>Embryophyta</taxon>
        <taxon>Tracheophyta</taxon>
        <taxon>Spermatophyta</taxon>
        <taxon>Magnoliopsida</taxon>
        <taxon>Liliopsida</taxon>
        <taxon>Poales</taxon>
        <taxon>Poaceae</taxon>
        <taxon>PACMAD clade</taxon>
        <taxon>Arundinoideae</taxon>
        <taxon>Arundineae</taxon>
        <taxon>Arundo</taxon>
    </lineage>
</organism>
<dbReference type="EMBL" id="GBRH01266802">
    <property type="protein sequence ID" value="JAD31093.1"/>
    <property type="molecule type" value="Transcribed_RNA"/>
</dbReference>
<accession>A0A0A8Z0D1</accession>
<reference evidence="1" key="2">
    <citation type="journal article" date="2015" name="Data Brief">
        <title>Shoot transcriptome of the giant reed, Arundo donax.</title>
        <authorList>
            <person name="Barrero R.A."/>
            <person name="Guerrero F.D."/>
            <person name="Moolhuijzen P."/>
            <person name="Goolsby J.A."/>
            <person name="Tidwell J."/>
            <person name="Bellgard S.E."/>
            <person name="Bellgard M.I."/>
        </authorList>
    </citation>
    <scope>NUCLEOTIDE SEQUENCE</scope>
    <source>
        <tissue evidence="1">Shoot tissue taken approximately 20 cm above the soil surface</tissue>
    </source>
</reference>
<evidence type="ECO:0000313" key="1">
    <source>
        <dbReference type="EMBL" id="JAD31093.1"/>
    </source>
</evidence>
<proteinExistence type="predicted"/>
<name>A0A0A8Z0D1_ARUDO</name>
<reference evidence="1" key="1">
    <citation type="submission" date="2014-09" db="EMBL/GenBank/DDBJ databases">
        <authorList>
            <person name="Magalhaes I.L.F."/>
            <person name="Oliveira U."/>
            <person name="Santos F.R."/>
            <person name="Vidigal T.H.D.A."/>
            <person name="Brescovit A.D."/>
            <person name="Santos A.J."/>
        </authorList>
    </citation>
    <scope>NUCLEOTIDE SEQUENCE</scope>
    <source>
        <tissue evidence="1">Shoot tissue taken approximately 20 cm above the soil surface</tissue>
    </source>
</reference>
<dbReference type="AlphaFoldDB" id="A0A0A8Z0D1"/>